<evidence type="ECO:0000256" key="2">
    <source>
        <dbReference type="ARBA" id="ARBA00023002"/>
    </source>
</evidence>
<reference evidence="6 7" key="1">
    <citation type="journal article" date="2014" name="Genome Biol. Evol.">
        <title>Genome degeneration and adaptation in a nascent stage of symbiosis.</title>
        <authorList>
            <person name="Oakeson K.F."/>
            <person name="Gil R."/>
            <person name="Clayton A.L."/>
            <person name="Dunn D.M."/>
            <person name="von Niederhausern A.C."/>
            <person name="Hamil C."/>
            <person name="Aoyagi A."/>
            <person name="Duval B."/>
            <person name="Baca A."/>
            <person name="Silva F.J."/>
            <person name="Vallier A."/>
            <person name="Jackson D.G."/>
            <person name="Latorre A."/>
            <person name="Weiss R.B."/>
            <person name="Heddi A."/>
            <person name="Moya A."/>
            <person name="Dale C."/>
        </authorList>
    </citation>
    <scope>NUCLEOTIDE SEQUENCE [LARGE SCALE GENOMIC DNA]</scope>
    <source>
        <strain evidence="6 7">HS1</strain>
    </source>
</reference>
<dbReference type="PROSITE" id="PS00687">
    <property type="entry name" value="ALDEHYDE_DEHYDR_GLU"/>
    <property type="match status" value="1"/>
</dbReference>
<dbReference type="InterPro" id="IPR015590">
    <property type="entry name" value="Aldehyde_DH_dom"/>
</dbReference>
<evidence type="ECO:0000313" key="6">
    <source>
        <dbReference type="EMBL" id="AHF75609.1"/>
    </source>
</evidence>
<dbReference type="Gene3D" id="3.40.309.10">
    <property type="entry name" value="Aldehyde Dehydrogenase, Chain A, domain 2"/>
    <property type="match status" value="1"/>
</dbReference>
<dbReference type="PANTHER" id="PTHR43353">
    <property type="entry name" value="SUCCINATE-SEMIALDEHYDE DEHYDROGENASE, MITOCHONDRIAL"/>
    <property type="match status" value="1"/>
</dbReference>
<evidence type="ECO:0000313" key="7">
    <source>
        <dbReference type="Proteomes" id="UP000019028"/>
    </source>
</evidence>
<comment type="similarity">
    <text evidence="1 4">Belongs to the aldehyde dehydrogenase family.</text>
</comment>
<dbReference type="PANTHER" id="PTHR43353:SF5">
    <property type="entry name" value="SUCCINATE-SEMIALDEHYDE DEHYDROGENASE, MITOCHONDRIAL"/>
    <property type="match status" value="1"/>
</dbReference>
<dbReference type="InterPro" id="IPR010102">
    <property type="entry name" value="Succ_semiAld_DH"/>
</dbReference>
<evidence type="ECO:0000256" key="1">
    <source>
        <dbReference type="ARBA" id="ARBA00009986"/>
    </source>
</evidence>
<evidence type="ECO:0000256" key="3">
    <source>
        <dbReference type="PROSITE-ProRule" id="PRU10007"/>
    </source>
</evidence>
<gene>
    <name evidence="6" type="primary">gabD</name>
    <name evidence="6" type="ORF">Sant_0512</name>
</gene>
<dbReference type="InterPro" id="IPR016162">
    <property type="entry name" value="Ald_DH_N"/>
</dbReference>
<accession>W0HP68</accession>
<organism evidence="6 7">
    <name type="scientific">Sodalis praecaptivus</name>
    <dbReference type="NCBI Taxonomy" id="1239307"/>
    <lineage>
        <taxon>Bacteria</taxon>
        <taxon>Pseudomonadati</taxon>
        <taxon>Pseudomonadota</taxon>
        <taxon>Gammaproteobacteria</taxon>
        <taxon>Enterobacterales</taxon>
        <taxon>Bruguierivoracaceae</taxon>
        <taxon>Sodalis</taxon>
    </lineage>
</organism>
<feature type="active site" evidence="3">
    <location>
        <position position="257"/>
    </location>
</feature>
<evidence type="ECO:0000259" key="5">
    <source>
        <dbReference type="Pfam" id="PF00171"/>
    </source>
</evidence>
<dbReference type="InterPro" id="IPR029510">
    <property type="entry name" value="Ald_DH_CS_GLU"/>
</dbReference>
<name>W0HP68_9GAMM</name>
<protein>
    <submittedName>
        <fullName evidence="6">Succinate-semialdehyde dehydrogenase</fullName>
    </submittedName>
</protein>
<dbReference type="FunFam" id="3.40.605.10:FF:000005">
    <property type="entry name" value="Succinate-semialdehyde dehydrogenase I"/>
    <property type="match status" value="1"/>
</dbReference>
<dbReference type="InterPro" id="IPR016163">
    <property type="entry name" value="Ald_DH_C"/>
</dbReference>
<dbReference type="Proteomes" id="UP000019028">
    <property type="component" value="Chromosome"/>
</dbReference>
<keyword evidence="7" id="KW-1185">Reference proteome</keyword>
<dbReference type="RefSeq" id="WP_025420739.1">
    <property type="nucleotide sequence ID" value="NZ_CP006569.1"/>
</dbReference>
<dbReference type="GO" id="GO:0004777">
    <property type="term" value="F:succinate-semialdehyde dehydrogenase (NAD+) activity"/>
    <property type="evidence" value="ECO:0007669"/>
    <property type="project" value="TreeGrafter"/>
</dbReference>
<dbReference type="PATRIC" id="fig|1239307.3.peg.544"/>
<dbReference type="HOGENOM" id="CLU_005391_5_1_6"/>
<feature type="domain" description="Aldehyde dehydrogenase" evidence="5">
    <location>
        <begin position="25"/>
        <end position="479"/>
    </location>
</feature>
<proteinExistence type="inferred from homology"/>
<dbReference type="NCBIfam" id="TIGR01780">
    <property type="entry name" value="SSADH"/>
    <property type="match status" value="1"/>
</dbReference>
<dbReference type="InterPro" id="IPR016161">
    <property type="entry name" value="Ald_DH/histidinol_DH"/>
</dbReference>
<dbReference type="CDD" id="cd07103">
    <property type="entry name" value="ALDH_F5_SSADH_GabD"/>
    <property type="match status" value="1"/>
</dbReference>
<dbReference type="Pfam" id="PF00171">
    <property type="entry name" value="Aldedh"/>
    <property type="match status" value="1"/>
</dbReference>
<dbReference type="GO" id="GO:0009450">
    <property type="term" value="P:gamma-aminobutyric acid catabolic process"/>
    <property type="evidence" value="ECO:0007669"/>
    <property type="project" value="InterPro"/>
</dbReference>
<dbReference type="EMBL" id="CP006569">
    <property type="protein sequence ID" value="AHF75609.1"/>
    <property type="molecule type" value="Genomic_DNA"/>
</dbReference>
<dbReference type="OrthoDB" id="9812625at2"/>
<dbReference type="InterPro" id="IPR050740">
    <property type="entry name" value="Aldehyde_DH_Superfamily"/>
</dbReference>
<evidence type="ECO:0000256" key="4">
    <source>
        <dbReference type="RuleBase" id="RU003345"/>
    </source>
</evidence>
<sequence>MTDDTTLKAHTLFNTGYFIDGQWHTSDTTFDVENPATGEVLARVAKAGKTETVAAIAAAAKAFPAWRAKTAKERSEMLYRWYQLIMENQAYLAKLMSAEQGKPVKEAAGEVAYAASFIQWFAEQAKRVNGEIIPPAKAHSRIFATREPVGVVAAITPWNFPLAMLTRKLGPALAAGCTALIKPANATPLSAFALLALAQQAGVPDGVLNGVAGDTQAISDAIMASGTVRKVTFTGSTEVGKTLMRNAAGTMKKISMELGGNAPYIVFDDADIPAAVAGAMANKFRNAGQVCVSVNRFFIQDGVYDRFVAQLAQEVEKLKVGNGADEGVVVGPLINRAGVEKAEEHVNDALKKGARVVTGGKRHPLGGNFFQPTVLADVTDDMQLAREETFGPVAACFRFADEEEAIRRANDTPYGLAAYFYTRDLARVFRVAASLESGMIGINECAVSTELGPFGGVKESGLGREGSVLGMEDYLEVKTLHIGGL</sequence>
<dbReference type="SUPFAM" id="SSF53720">
    <property type="entry name" value="ALDH-like"/>
    <property type="match status" value="1"/>
</dbReference>
<dbReference type="FunFam" id="3.40.309.10:FF:000004">
    <property type="entry name" value="Succinate-semialdehyde dehydrogenase I"/>
    <property type="match status" value="1"/>
</dbReference>
<dbReference type="AlphaFoldDB" id="W0HP68"/>
<keyword evidence="2 4" id="KW-0560">Oxidoreductase</keyword>
<dbReference type="Gene3D" id="3.40.605.10">
    <property type="entry name" value="Aldehyde Dehydrogenase, Chain A, domain 1"/>
    <property type="match status" value="1"/>
</dbReference>
<dbReference type="KEGG" id="sod:Sant_0512"/>